<dbReference type="GeneID" id="39580922"/>
<feature type="domain" description="ER-bound oxygenase mpaB/mpaB'/Rubber oxygenase catalytic" evidence="2">
    <location>
        <begin position="110"/>
        <end position="292"/>
    </location>
</feature>
<sequence length="416" mass="47271">MSLLPLSLFHLRAATIPILTCAVLGYLALCAALRFRGIKNLQRRMGFTDRASLKRMTNDEAQIIVRYIIEREFPMFYELALQFALFKTYGIGSISKLIMATKNLADPVHSFKRYEDTVIIFGEFSLFPPSSKRALNAIARMNYLHSPYKAAGRISNEDFLYTLAVAVLEPIRFIRLYEWRPLTDMEVCALGTFWKSIGDAMEIEYHGHLAGAGAWRDGIEFVEDIAAWAKSYETDVMKPADSNVQPSRQLLKMMIWHVPRFAKPFAEEVFYTLMGDRVRDAFLFPEPSVLASAVAYNALLLRRFTLRHLCLPRFVPKSFFSSEDPKTGRVHHYQYLVHPYYIPVTLWSRYGPTSWITRLLGGVAPGDSDGMFPEGYLPEDIGPLNKLGKGTEEMARDVANMAGRDLGGCPFSAMRK</sequence>
<keyword evidence="1" id="KW-0472">Membrane</keyword>
<protein>
    <recommendedName>
        <fullName evidence="2">ER-bound oxygenase mpaB/mpaB'/Rubber oxygenase catalytic domain-containing protein</fullName>
    </recommendedName>
</protein>
<dbReference type="PANTHER" id="PTHR36124:SF1">
    <property type="entry name" value="ER-BOUND OXYGENASE MPAB_MPAB'_RUBBER OXYGENASE CATALYTIC DOMAIN-CONTAINING PROTEIN"/>
    <property type="match status" value="1"/>
</dbReference>
<feature type="transmembrane region" description="Helical" evidence="1">
    <location>
        <begin position="12"/>
        <end position="35"/>
    </location>
</feature>
<dbReference type="InterPro" id="IPR018713">
    <property type="entry name" value="MPAB/Lcp_cat_dom"/>
</dbReference>
<dbReference type="EMBL" id="ML119059">
    <property type="protein sequence ID" value="ROT36297.1"/>
    <property type="molecule type" value="Genomic_DNA"/>
</dbReference>
<evidence type="ECO:0000313" key="3">
    <source>
        <dbReference type="EMBL" id="ROT36297.1"/>
    </source>
</evidence>
<dbReference type="STRING" id="1314773.A0A3N2PP44"/>
<evidence type="ECO:0000256" key="1">
    <source>
        <dbReference type="SAM" id="Phobius"/>
    </source>
</evidence>
<gene>
    <name evidence="3" type="ORF">SODALDRAFT_335389</name>
</gene>
<dbReference type="PANTHER" id="PTHR36124">
    <property type="match status" value="1"/>
</dbReference>
<proteinExistence type="predicted"/>
<evidence type="ECO:0000259" key="2">
    <source>
        <dbReference type="Pfam" id="PF09995"/>
    </source>
</evidence>
<dbReference type="InterPro" id="IPR046366">
    <property type="entry name" value="MPAB"/>
</dbReference>
<dbReference type="Pfam" id="PF09995">
    <property type="entry name" value="MPAB_Lcp_cat"/>
    <property type="match status" value="1"/>
</dbReference>
<reference evidence="3 4" key="1">
    <citation type="journal article" date="2018" name="Mol. Ecol.">
        <title>The obligate alkalophilic soda-lake fungus Sodiomyces alkalinus has shifted to a protein diet.</title>
        <authorList>
            <person name="Grum-Grzhimaylo A.A."/>
            <person name="Falkoski D.L."/>
            <person name="van den Heuvel J."/>
            <person name="Valero-Jimenez C.A."/>
            <person name="Min B."/>
            <person name="Choi I.G."/>
            <person name="Lipzen A."/>
            <person name="Daum C.G."/>
            <person name="Aanen D.K."/>
            <person name="Tsang A."/>
            <person name="Henrissat B."/>
            <person name="Bilanenko E.N."/>
            <person name="de Vries R.P."/>
            <person name="van Kan J.A.L."/>
            <person name="Grigoriev I.V."/>
            <person name="Debets A.J.M."/>
        </authorList>
    </citation>
    <scope>NUCLEOTIDE SEQUENCE [LARGE SCALE GENOMIC DNA]</scope>
    <source>
        <strain evidence="3 4">F11</strain>
    </source>
</reference>
<dbReference type="Proteomes" id="UP000272025">
    <property type="component" value="Unassembled WGS sequence"/>
</dbReference>
<keyword evidence="1" id="KW-1133">Transmembrane helix</keyword>
<name>A0A3N2PP44_SODAK</name>
<dbReference type="AlphaFoldDB" id="A0A3N2PP44"/>
<organism evidence="3 4">
    <name type="scientific">Sodiomyces alkalinus (strain CBS 110278 / VKM F-3762 / F11)</name>
    <name type="common">Alkaliphilic filamentous fungus</name>
    <dbReference type="NCBI Taxonomy" id="1314773"/>
    <lineage>
        <taxon>Eukaryota</taxon>
        <taxon>Fungi</taxon>
        <taxon>Dikarya</taxon>
        <taxon>Ascomycota</taxon>
        <taxon>Pezizomycotina</taxon>
        <taxon>Sordariomycetes</taxon>
        <taxon>Hypocreomycetidae</taxon>
        <taxon>Glomerellales</taxon>
        <taxon>Plectosphaerellaceae</taxon>
        <taxon>Sodiomyces</taxon>
    </lineage>
</organism>
<dbReference type="RefSeq" id="XP_028464103.1">
    <property type="nucleotide sequence ID" value="XM_028612444.1"/>
</dbReference>
<keyword evidence="4" id="KW-1185">Reference proteome</keyword>
<keyword evidence="1" id="KW-0812">Transmembrane</keyword>
<accession>A0A3N2PP44</accession>
<evidence type="ECO:0000313" key="4">
    <source>
        <dbReference type="Proteomes" id="UP000272025"/>
    </source>
</evidence>
<dbReference type="GO" id="GO:0016491">
    <property type="term" value="F:oxidoreductase activity"/>
    <property type="evidence" value="ECO:0007669"/>
    <property type="project" value="InterPro"/>
</dbReference>
<dbReference type="OrthoDB" id="545169at2759"/>